<accession>A0A327L5W3</accession>
<feature type="transmembrane region" description="Helical" evidence="1">
    <location>
        <begin position="198"/>
        <end position="222"/>
    </location>
</feature>
<feature type="transmembrane region" description="Helical" evidence="1">
    <location>
        <begin position="106"/>
        <end position="128"/>
    </location>
</feature>
<proteinExistence type="predicted"/>
<evidence type="ECO:0008006" key="4">
    <source>
        <dbReference type="Google" id="ProtNLM"/>
    </source>
</evidence>
<comment type="caution">
    <text evidence="2">The sequence shown here is derived from an EMBL/GenBank/DDBJ whole genome shotgun (WGS) entry which is preliminary data.</text>
</comment>
<gene>
    <name evidence="2" type="ORF">CH341_16495</name>
</gene>
<dbReference type="EMBL" id="NPEX01000111">
    <property type="protein sequence ID" value="RAI43028.1"/>
    <property type="molecule type" value="Genomic_DNA"/>
</dbReference>
<keyword evidence="1" id="KW-1133">Transmembrane helix</keyword>
<dbReference type="Proteomes" id="UP000249130">
    <property type="component" value="Unassembled WGS sequence"/>
</dbReference>
<dbReference type="RefSeq" id="WP_111420116.1">
    <property type="nucleotide sequence ID" value="NZ_NPEX01000111.1"/>
</dbReference>
<reference evidence="2 3" key="1">
    <citation type="submission" date="2017-07" db="EMBL/GenBank/DDBJ databases">
        <title>Draft Genome Sequences of Select Purple Nonsulfur Bacteria.</title>
        <authorList>
            <person name="Lasarre B."/>
            <person name="Mckinlay J.B."/>
        </authorList>
    </citation>
    <scope>NUCLEOTIDE SEQUENCE [LARGE SCALE GENOMIC DNA]</scope>
    <source>
        <strain evidence="2 3">DSM 5909</strain>
    </source>
</reference>
<feature type="transmembrane region" description="Helical" evidence="1">
    <location>
        <begin position="347"/>
        <end position="365"/>
    </location>
</feature>
<feature type="transmembrane region" description="Helical" evidence="1">
    <location>
        <begin position="284"/>
        <end position="305"/>
    </location>
</feature>
<feature type="transmembrane region" description="Helical" evidence="1">
    <location>
        <begin position="317"/>
        <end position="335"/>
    </location>
</feature>
<organism evidence="2 3">
    <name type="scientific">Rhodoplanes roseus</name>
    <dbReference type="NCBI Taxonomy" id="29409"/>
    <lineage>
        <taxon>Bacteria</taxon>
        <taxon>Pseudomonadati</taxon>
        <taxon>Pseudomonadota</taxon>
        <taxon>Alphaproteobacteria</taxon>
        <taxon>Hyphomicrobiales</taxon>
        <taxon>Nitrobacteraceae</taxon>
        <taxon>Rhodoplanes</taxon>
    </lineage>
</organism>
<feature type="transmembrane region" description="Helical" evidence="1">
    <location>
        <begin position="21"/>
        <end position="44"/>
    </location>
</feature>
<evidence type="ECO:0000313" key="3">
    <source>
        <dbReference type="Proteomes" id="UP000249130"/>
    </source>
</evidence>
<dbReference type="AlphaFoldDB" id="A0A327L5W3"/>
<keyword evidence="1" id="KW-0812">Transmembrane</keyword>
<dbReference type="OrthoDB" id="177982at2"/>
<name>A0A327L5W3_9BRAD</name>
<feature type="transmembrane region" description="Helical" evidence="1">
    <location>
        <begin position="165"/>
        <end position="186"/>
    </location>
</feature>
<feature type="transmembrane region" description="Helical" evidence="1">
    <location>
        <begin position="374"/>
        <end position="394"/>
    </location>
</feature>
<feature type="transmembrane region" description="Helical" evidence="1">
    <location>
        <begin position="490"/>
        <end position="508"/>
    </location>
</feature>
<keyword evidence="3" id="KW-1185">Reference proteome</keyword>
<keyword evidence="1" id="KW-0472">Membrane</keyword>
<evidence type="ECO:0000313" key="2">
    <source>
        <dbReference type="EMBL" id="RAI43028.1"/>
    </source>
</evidence>
<feature type="transmembrane region" description="Helical" evidence="1">
    <location>
        <begin position="228"/>
        <end position="248"/>
    </location>
</feature>
<protein>
    <recommendedName>
        <fullName evidence="4">Glycosyltransferase RgtA/B/C/D-like domain-containing protein</fullName>
    </recommendedName>
</protein>
<sequence length="518" mass="55755">MHATRAVSPETRRRLDRIGGIALGLAPILGCLLVVLGAKLWLIATHGSPTPFWDQWDAEAVLIYPAWLQGRLGLAELLAPHVDHRILFTRLLALGLLALQDRWDTILQMVVGAILHVGTLAMVLVLLVRGLGAAERLALCCFAALVLGLPFGADNTLWGFQSQFYFLLLLSIAGLALLIPAPAFGLRWWIGLVIASAAYLGMASGGIALLAMLVVAVLQIAAGQRRGAREWAALPVYVWLFVASWLLLPAIPGNDALRPATAMAFLRSLLAAGAWPVLVPQVNLALLAVVALVVQAPVVLVVLALWRERPALRHHGWLLVGLWIWIALQALAIVYGRGAAFPSSRYLDVFAVGLVLNVAILLWALRRSGPAGRWLAVAAAAWVLVVGLGAGRWFTGSTLFEIAQRRDMAAIQTERVKAYLASGDIRELQERPPLHIPYPTAERLAFALAQPGIRELLPPVLLGRDEAEEPRAGLAGFVARQQASLLKRGPMIGVLGLAILLAAGILRLRGGSRDDEAV</sequence>
<evidence type="ECO:0000256" key="1">
    <source>
        <dbReference type="SAM" id="Phobius"/>
    </source>
</evidence>